<dbReference type="PANTHER" id="PTHR46383">
    <property type="entry name" value="ASPARTATE AMINOTRANSFERASE"/>
    <property type="match status" value="1"/>
</dbReference>
<gene>
    <name evidence="7" type="ORF">LCGC14_2834910</name>
</gene>
<dbReference type="InterPro" id="IPR015421">
    <property type="entry name" value="PyrdxlP-dep_Trfase_major"/>
</dbReference>
<evidence type="ECO:0000256" key="4">
    <source>
        <dbReference type="ARBA" id="ARBA00022679"/>
    </source>
</evidence>
<dbReference type="GO" id="GO:0006520">
    <property type="term" value="P:amino acid metabolic process"/>
    <property type="evidence" value="ECO:0007669"/>
    <property type="project" value="InterPro"/>
</dbReference>
<dbReference type="InterPro" id="IPR004839">
    <property type="entry name" value="Aminotransferase_I/II_large"/>
</dbReference>
<feature type="non-terminal residue" evidence="7">
    <location>
        <position position="331"/>
    </location>
</feature>
<keyword evidence="3" id="KW-0032">Aminotransferase</keyword>
<dbReference type="GO" id="GO:0030170">
    <property type="term" value="F:pyridoxal phosphate binding"/>
    <property type="evidence" value="ECO:0007669"/>
    <property type="project" value="InterPro"/>
</dbReference>
<keyword evidence="5" id="KW-0663">Pyridoxal phosphate</keyword>
<dbReference type="SUPFAM" id="SSF53383">
    <property type="entry name" value="PLP-dependent transferases"/>
    <property type="match status" value="1"/>
</dbReference>
<dbReference type="CDD" id="cd00609">
    <property type="entry name" value="AAT_like"/>
    <property type="match status" value="1"/>
</dbReference>
<sequence length="331" mass="37105">MKKHSPKVHLNPNIKELGISATVAINEKSNKLRAEGRDIFKLGLGESPFPVPDPVVEALKAAAHEKSYLQVKGLQELREAVAEHHVRTFEIDRKPEDVIIGPGSKELMFLLQLVYYGDLIIPSPSWVSYAPQAKIIGRDIHWIDTSYENNWLIQAEELERICFKDPDKARLMIINYPSNPTGRTYSIDQLKDLAEVARKHRVVLLSDEIYGKLHHDGKHKSIVELYPEGTIFSGGLSKWCGAGGWRLGLFVFPEGLRWLLNGMASVGSETFTSTSSPIQHAAVAAFRYNDDIEKYLIDERRVLKALGAALAEKLQNAGTKVKCPEGAFYLF</sequence>
<dbReference type="GO" id="GO:0008483">
    <property type="term" value="F:transaminase activity"/>
    <property type="evidence" value="ECO:0007669"/>
    <property type="project" value="UniProtKB-KW"/>
</dbReference>
<dbReference type="InterPro" id="IPR015424">
    <property type="entry name" value="PyrdxlP-dep_Trfase"/>
</dbReference>
<evidence type="ECO:0000256" key="5">
    <source>
        <dbReference type="ARBA" id="ARBA00022898"/>
    </source>
</evidence>
<feature type="domain" description="Aminotransferase class I/classII large" evidence="6">
    <location>
        <begin position="38"/>
        <end position="331"/>
    </location>
</feature>
<dbReference type="InterPro" id="IPR015422">
    <property type="entry name" value="PyrdxlP-dep_Trfase_small"/>
</dbReference>
<proteinExistence type="inferred from homology"/>
<dbReference type="AlphaFoldDB" id="A0A0F8YD31"/>
<dbReference type="InterPro" id="IPR050596">
    <property type="entry name" value="AspAT/PAT-like"/>
</dbReference>
<evidence type="ECO:0000256" key="3">
    <source>
        <dbReference type="ARBA" id="ARBA00022576"/>
    </source>
</evidence>
<organism evidence="7">
    <name type="scientific">marine sediment metagenome</name>
    <dbReference type="NCBI Taxonomy" id="412755"/>
    <lineage>
        <taxon>unclassified sequences</taxon>
        <taxon>metagenomes</taxon>
        <taxon>ecological metagenomes</taxon>
    </lineage>
</organism>
<evidence type="ECO:0000256" key="2">
    <source>
        <dbReference type="ARBA" id="ARBA00007441"/>
    </source>
</evidence>
<evidence type="ECO:0000259" key="6">
    <source>
        <dbReference type="Pfam" id="PF00155"/>
    </source>
</evidence>
<reference evidence="7" key="1">
    <citation type="journal article" date="2015" name="Nature">
        <title>Complex archaea that bridge the gap between prokaryotes and eukaryotes.</title>
        <authorList>
            <person name="Spang A."/>
            <person name="Saw J.H."/>
            <person name="Jorgensen S.L."/>
            <person name="Zaremba-Niedzwiedzka K."/>
            <person name="Martijn J."/>
            <person name="Lind A.E."/>
            <person name="van Eijk R."/>
            <person name="Schleper C."/>
            <person name="Guy L."/>
            <person name="Ettema T.J."/>
        </authorList>
    </citation>
    <scope>NUCLEOTIDE SEQUENCE</scope>
</reference>
<keyword evidence="4" id="KW-0808">Transferase</keyword>
<dbReference type="Gene3D" id="3.40.640.10">
    <property type="entry name" value="Type I PLP-dependent aspartate aminotransferase-like (Major domain)"/>
    <property type="match status" value="1"/>
</dbReference>
<evidence type="ECO:0000256" key="1">
    <source>
        <dbReference type="ARBA" id="ARBA00001933"/>
    </source>
</evidence>
<name>A0A0F8YD31_9ZZZZ</name>
<dbReference type="PANTHER" id="PTHR46383:SF1">
    <property type="entry name" value="ASPARTATE AMINOTRANSFERASE"/>
    <property type="match status" value="1"/>
</dbReference>
<comment type="similarity">
    <text evidence="2">Belongs to the class-I pyridoxal-phosphate-dependent aminotransferase family.</text>
</comment>
<comment type="cofactor">
    <cofactor evidence="1">
        <name>pyridoxal 5'-phosphate</name>
        <dbReference type="ChEBI" id="CHEBI:597326"/>
    </cofactor>
</comment>
<dbReference type="EMBL" id="LAZR01054093">
    <property type="protein sequence ID" value="KKK79298.1"/>
    <property type="molecule type" value="Genomic_DNA"/>
</dbReference>
<dbReference type="Gene3D" id="3.90.1150.10">
    <property type="entry name" value="Aspartate Aminotransferase, domain 1"/>
    <property type="match status" value="1"/>
</dbReference>
<accession>A0A0F8YD31</accession>
<protein>
    <recommendedName>
        <fullName evidence="6">Aminotransferase class I/classII large domain-containing protein</fullName>
    </recommendedName>
</protein>
<comment type="caution">
    <text evidence="7">The sequence shown here is derived from an EMBL/GenBank/DDBJ whole genome shotgun (WGS) entry which is preliminary data.</text>
</comment>
<evidence type="ECO:0000313" key="7">
    <source>
        <dbReference type="EMBL" id="KKK79298.1"/>
    </source>
</evidence>
<dbReference type="Pfam" id="PF00155">
    <property type="entry name" value="Aminotran_1_2"/>
    <property type="match status" value="1"/>
</dbReference>